<organism evidence="9 10">
    <name type="scientific">Basidiobolus ranarum</name>
    <dbReference type="NCBI Taxonomy" id="34480"/>
    <lineage>
        <taxon>Eukaryota</taxon>
        <taxon>Fungi</taxon>
        <taxon>Fungi incertae sedis</taxon>
        <taxon>Zoopagomycota</taxon>
        <taxon>Entomophthoromycotina</taxon>
        <taxon>Basidiobolomycetes</taxon>
        <taxon>Basidiobolales</taxon>
        <taxon>Basidiobolaceae</taxon>
        <taxon>Basidiobolus</taxon>
    </lineage>
</organism>
<evidence type="ECO:0000256" key="4">
    <source>
        <dbReference type="ARBA" id="ARBA00047645"/>
    </source>
</evidence>
<evidence type="ECO:0000313" key="10">
    <source>
        <dbReference type="Proteomes" id="UP001479436"/>
    </source>
</evidence>
<accession>A0ABR2VKS1</accession>
<name>A0ABR2VKS1_9FUNG</name>
<evidence type="ECO:0000256" key="1">
    <source>
        <dbReference type="ARBA" id="ARBA00005614"/>
    </source>
</evidence>
<evidence type="ECO:0000256" key="6">
    <source>
        <dbReference type="RuleBase" id="RU000553"/>
    </source>
</evidence>
<gene>
    <name evidence="9" type="primary">ACYP2</name>
    <name evidence="9" type="ORF">K7432_017101</name>
</gene>
<dbReference type="Pfam" id="PF00708">
    <property type="entry name" value="Acylphosphatase"/>
    <property type="match status" value="1"/>
</dbReference>
<proteinExistence type="inferred from homology"/>
<dbReference type="PANTHER" id="PTHR10029">
    <property type="entry name" value="ACYLPHOSPHATASE"/>
    <property type="match status" value="1"/>
</dbReference>
<dbReference type="SUPFAM" id="SSF54975">
    <property type="entry name" value="Acylphosphatase/BLUF domain-like"/>
    <property type="match status" value="1"/>
</dbReference>
<comment type="similarity">
    <text evidence="1 7">Belongs to the acylphosphatase family.</text>
</comment>
<evidence type="ECO:0000313" key="9">
    <source>
        <dbReference type="EMBL" id="KAK9674616.1"/>
    </source>
</evidence>
<evidence type="ECO:0000259" key="8">
    <source>
        <dbReference type="PROSITE" id="PS51160"/>
    </source>
</evidence>
<dbReference type="InterPro" id="IPR020456">
    <property type="entry name" value="Acylphosphatase"/>
</dbReference>
<comment type="caution">
    <text evidence="9">The sequence shown here is derived from an EMBL/GenBank/DDBJ whole genome shotgun (WGS) entry which is preliminary data.</text>
</comment>
<dbReference type="InterPro" id="IPR036046">
    <property type="entry name" value="Acylphosphatase-like_dom_sf"/>
</dbReference>
<dbReference type="GO" id="GO:0003998">
    <property type="term" value="F:acylphosphatase activity"/>
    <property type="evidence" value="ECO:0007669"/>
    <property type="project" value="UniProtKB-EC"/>
</dbReference>
<keyword evidence="10" id="KW-1185">Reference proteome</keyword>
<dbReference type="InterPro" id="IPR001792">
    <property type="entry name" value="Acylphosphatase-like_dom"/>
</dbReference>
<dbReference type="EC" id="3.6.1.7" evidence="2 5"/>
<reference evidence="9 10" key="1">
    <citation type="submission" date="2023-04" db="EMBL/GenBank/DDBJ databases">
        <title>Genome of Basidiobolus ranarum AG-B5.</title>
        <authorList>
            <person name="Stajich J.E."/>
            <person name="Carter-House D."/>
            <person name="Gryganskyi A."/>
        </authorList>
    </citation>
    <scope>NUCLEOTIDE SEQUENCE [LARGE SCALE GENOMIC DNA]</scope>
    <source>
        <strain evidence="9 10">AG-B5</strain>
    </source>
</reference>
<dbReference type="EMBL" id="JASJQH010010216">
    <property type="protein sequence ID" value="KAK9674616.1"/>
    <property type="molecule type" value="Genomic_DNA"/>
</dbReference>
<dbReference type="Gene3D" id="3.30.70.100">
    <property type="match status" value="1"/>
</dbReference>
<evidence type="ECO:0000256" key="5">
    <source>
        <dbReference type="PROSITE-ProRule" id="PRU00520"/>
    </source>
</evidence>
<keyword evidence="3 5" id="KW-0378">Hydrolase</keyword>
<feature type="domain" description="Acylphosphatase-like" evidence="8">
    <location>
        <begin position="5"/>
        <end position="94"/>
    </location>
</feature>
<evidence type="ECO:0000256" key="2">
    <source>
        <dbReference type="ARBA" id="ARBA00012150"/>
    </source>
</evidence>
<protein>
    <recommendedName>
        <fullName evidence="2 5">Acylphosphatase</fullName>
        <ecNumber evidence="2 5">3.6.1.7</ecNumber>
    </recommendedName>
</protein>
<dbReference type="PRINTS" id="PR00112">
    <property type="entry name" value="ACYLPHPHTASE"/>
</dbReference>
<feature type="active site" evidence="5">
    <location>
        <position position="38"/>
    </location>
</feature>
<dbReference type="PANTHER" id="PTHR10029:SF3">
    <property type="entry name" value="ACYLPHOSPHATASE-RELATED"/>
    <property type="match status" value="1"/>
</dbReference>
<dbReference type="Proteomes" id="UP001479436">
    <property type="component" value="Unassembled WGS sequence"/>
</dbReference>
<evidence type="ECO:0000256" key="7">
    <source>
        <dbReference type="RuleBase" id="RU004168"/>
    </source>
</evidence>
<dbReference type="PROSITE" id="PS00150">
    <property type="entry name" value="ACYLPHOSPHATASE_1"/>
    <property type="match status" value="1"/>
</dbReference>
<sequence>MALKTLTYEVFGRVQGVCFRHYTCSKAKELGLVGYVRNTSSGTVEGVAQGEESQIIKFSQWLKTEGSPSCRIERCNQQFQETDKYDYDTFQQRK</sequence>
<feature type="active site" evidence="5">
    <location>
        <position position="20"/>
    </location>
</feature>
<dbReference type="PROSITE" id="PS00151">
    <property type="entry name" value="ACYLPHOSPHATASE_2"/>
    <property type="match status" value="1"/>
</dbReference>
<dbReference type="InterPro" id="IPR017968">
    <property type="entry name" value="Acylphosphatase_CS"/>
</dbReference>
<evidence type="ECO:0000256" key="3">
    <source>
        <dbReference type="ARBA" id="ARBA00022801"/>
    </source>
</evidence>
<comment type="catalytic activity">
    <reaction evidence="4 5 6">
        <text>an acyl phosphate + H2O = a carboxylate + phosphate + H(+)</text>
        <dbReference type="Rhea" id="RHEA:14965"/>
        <dbReference type="ChEBI" id="CHEBI:15377"/>
        <dbReference type="ChEBI" id="CHEBI:15378"/>
        <dbReference type="ChEBI" id="CHEBI:29067"/>
        <dbReference type="ChEBI" id="CHEBI:43474"/>
        <dbReference type="ChEBI" id="CHEBI:59918"/>
        <dbReference type="EC" id="3.6.1.7"/>
    </reaction>
</comment>
<dbReference type="PROSITE" id="PS51160">
    <property type="entry name" value="ACYLPHOSPHATASE_3"/>
    <property type="match status" value="1"/>
</dbReference>